<organism evidence="3 4">
    <name type="scientific">Sphaerosporella brunnea</name>
    <dbReference type="NCBI Taxonomy" id="1250544"/>
    <lineage>
        <taxon>Eukaryota</taxon>
        <taxon>Fungi</taxon>
        <taxon>Dikarya</taxon>
        <taxon>Ascomycota</taxon>
        <taxon>Pezizomycotina</taxon>
        <taxon>Pezizomycetes</taxon>
        <taxon>Pezizales</taxon>
        <taxon>Pyronemataceae</taxon>
        <taxon>Sphaerosporella</taxon>
    </lineage>
</organism>
<accession>A0A5J5ETJ4</accession>
<comment type="caution">
    <text evidence="3">The sequence shown here is derived from an EMBL/GenBank/DDBJ whole genome shotgun (WGS) entry which is preliminary data.</text>
</comment>
<protein>
    <submittedName>
        <fullName evidence="3">Uncharacterized protein</fullName>
    </submittedName>
</protein>
<evidence type="ECO:0000256" key="2">
    <source>
        <dbReference type="SAM" id="MobiDB-lite"/>
    </source>
</evidence>
<feature type="region of interest" description="Disordered" evidence="2">
    <location>
        <begin position="105"/>
        <end position="125"/>
    </location>
</feature>
<feature type="region of interest" description="Disordered" evidence="2">
    <location>
        <begin position="347"/>
        <end position="385"/>
    </location>
</feature>
<feature type="coiled-coil region" evidence="1">
    <location>
        <begin position="21"/>
        <end position="70"/>
    </location>
</feature>
<keyword evidence="1" id="KW-0175">Coiled coil</keyword>
<keyword evidence="4" id="KW-1185">Reference proteome</keyword>
<feature type="compositionally biased region" description="Polar residues" evidence="2">
    <location>
        <begin position="428"/>
        <end position="450"/>
    </location>
</feature>
<dbReference type="EMBL" id="VXIS01000131">
    <property type="protein sequence ID" value="KAA8902551.1"/>
    <property type="molecule type" value="Genomic_DNA"/>
</dbReference>
<evidence type="ECO:0000313" key="4">
    <source>
        <dbReference type="Proteomes" id="UP000326924"/>
    </source>
</evidence>
<feature type="region of interest" description="Disordered" evidence="2">
    <location>
        <begin position="421"/>
        <end position="450"/>
    </location>
</feature>
<evidence type="ECO:0000313" key="3">
    <source>
        <dbReference type="EMBL" id="KAA8902551.1"/>
    </source>
</evidence>
<feature type="compositionally biased region" description="Polar residues" evidence="2">
    <location>
        <begin position="373"/>
        <end position="382"/>
    </location>
</feature>
<feature type="region of interest" description="Disordered" evidence="2">
    <location>
        <begin position="296"/>
        <end position="317"/>
    </location>
</feature>
<proteinExistence type="predicted"/>
<sequence length="478" mass="53630">MPVFSDTETDKLMATAFAREKAALADERAALAEERAALAMERAAVAEERASLAKARAAFAEERAAVAEERASIVKVRAFFAADGARFERLGKELTAVFAAKTDACGENKSGTDRKPKQEKAAYDRQRKARQAVFEGQKPKRPYVEGRRWMELSSPTRMVASPKKGMRRKAAFAKDKADYAVENARFDKGKEQDKAHLATSKVRETDSSADGGEMENTGIGERVRYETRNIASFGAERSRFNNQEKQLKEPFAEIGKLERASFAEVKGRKRAYSAEGKELEKASFAKWGEIEKTRFADKKATSAEQRKQNRPGVAEDRKAAFAEEAEFAVENARFAKGGEWETAAVTKEKRVSAEDGVGYERQMGPMEPERTASKTANDGINRQNDRYWNDRDVDLSGDFNNDDSESNDYKMRWDNRTEYTTADDDCESNANQVRLGRQMNSSATKDSVGDTTTMGLRCLQTHVTTRQGRRQLDYEHLL</sequence>
<reference evidence="3 4" key="1">
    <citation type="submission" date="2019-09" db="EMBL/GenBank/DDBJ databases">
        <title>Draft genome of the ectomycorrhizal ascomycete Sphaerosporella brunnea.</title>
        <authorList>
            <consortium name="DOE Joint Genome Institute"/>
            <person name="Benucci G.M."/>
            <person name="Marozzi G."/>
            <person name="Antonielli L."/>
            <person name="Sanchez S."/>
            <person name="Marco P."/>
            <person name="Wang X."/>
            <person name="Falini L.B."/>
            <person name="Barry K."/>
            <person name="Haridas S."/>
            <person name="Lipzen A."/>
            <person name="Labutti K."/>
            <person name="Grigoriev I.V."/>
            <person name="Murat C."/>
            <person name="Martin F."/>
            <person name="Albertini E."/>
            <person name="Donnini D."/>
            <person name="Bonito G."/>
        </authorList>
    </citation>
    <scope>NUCLEOTIDE SEQUENCE [LARGE SCALE GENOMIC DNA]</scope>
    <source>
        <strain evidence="3 4">Sb_GMNB300</strain>
    </source>
</reference>
<gene>
    <name evidence="3" type="ORF">FN846DRAFT_891483</name>
</gene>
<feature type="region of interest" description="Disordered" evidence="2">
    <location>
        <begin position="189"/>
        <end position="223"/>
    </location>
</feature>
<dbReference type="InParanoid" id="A0A5J5ETJ4"/>
<name>A0A5J5ETJ4_9PEZI</name>
<feature type="compositionally biased region" description="Basic and acidic residues" evidence="2">
    <location>
        <begin position="189"/>
        <end position="206"/>
    </location>
</feature>
<evidence type="ECO:0000256" key="1">
    <source>
        <dbReference type="SAM" id="Coils"/>
    </source>
</evidence>
<dbReference type="Proteomes" id="UP000326924">
    <property type="component" value="Unassembled WGS sequence"/>
</dbReference>
<dbReference type="AlphaFoldDB" id="A0A5J5ETJ4"/>